<evidence type="ECO:0000256" key="6">
    <source>
        <dbReference type="ARBA" id="ARBA00023211"/>
    </source>
</evidence>
<dbReference type="PANTHER" id="PTHR12992:SF11">
    <property type="entry name" value="MITOCHONDRIAL COENZYME A DIPHOSPHATASE NUDT8"/>
    <property type="match status" value="1"/>
</dbReference>
<evidence type="ECO:0000256" key="1">
    <source>
        <dbReference type="ARBA" id="ARBA00001936"/>
    </source>
</evidence>
<keyword evidence="4 8" id="KW-0378">Hydrolase</keyword>
<keyword evidence="6" id="KW-0464">Manganese</keyword>
<keyword evidence="3" id="KW-0479">Metal-binding</keyword>
<sequence>MTARRCLSTYRRKRWAATASDPFSPLFLASYTSFSVTEFNQRAQRNVVQKEELLQRLAGALANKKSVHMPQDAATSIPSAVLVIIHYHHGGVPHVFLTKRSAGLKSHGSEISFPGGRHAEGDATLLETALRETQEEVGIVFSPKDIAGSLQVVRTMTSNHYIVPFVTVQDMLPRYRVSAHEVEEVLDAPLIETLETMEPDTEHFHLSKNAYRFTYRGNVIWGATARIMIQLHSALIRPS</sequence>
<dbReference type="EMBL" id="CP007536">
    <property type="protein sequence ID" value="AIC16852.1"/>
    <property type="molecule type" value="Genomic_DNA"/>
</dbReference>
<evidence type="ECO:0000256" key="2">
    <source>
        <dbReference type="ARBA" id="ARBA00001946"/>
    </source>
</evidence>
<dbReference type="Gene3D" id="3.90.79.10">
    <property type="entry name" value="Nucleoside Triphosphate Pyrophosphohydrolase"/>
    <property type="match status" value="1"/>
</dbReference>
<dbReference type="STRING" id="926571.NVIE_025820"/>
<evidence type="ECO:0000313" key="8">
    <source>
        <dbReference type="EMBL" id="AIC16852.1"/>
    </source>
</evidence>
<reference evidence="8 9" key="1">
    <citation type="journal article" date="2014" name="Int. J. Syst. Evol. Microbiol.">
        <title>Nitrososphaera viennensis gen. nov., sp. nov., an aerobic and mesophilic, ammonia-oxidizing archaeon from soil and a member of the archaeal phylum Thaumarchaeota.</title>
        <authorList>
            <person name="Stieglmeier M."/>
            <person name="Klingl A."/>
            <person name="Alves R.J."/>
            <person name="Rittmann S.K."/>
            <person name="Melcher M."/>
            <person name="Leisch N."/>
            <person name="Schleper C."/>
        </authorList>
    </citation>
    <scope>NUCLEOTIDE SEQUENCE [LARGE SCALE GENOMIC DNA]</scope>
    <source>
        <strain evidence="8">EN76</strain>
    </source>
</reference>
<comment type="cofactor">
    <cofactor evidence="2">
        <name>Mg(2+)</name>
        <dbReference type="ChEBI" id="CHEBI:18420"/>
    </cofactor>
</comment>
<dbReference type="KEGG" id="nvn:NVIE_025820"/>
<dbReference type="Proteomes" id="UP000027093">
    <property type="component" value="Chromosome"/>
</dbReference>
<evidence type="ECO:0000256" key="3">
    <source>
        <dbReference type="ARBA" id="ARBA00022723"/>
    </source>
</evidence>
<dbReference type="GO" id="GO:0010945">
    <property type="term" value="F:coenzyme A diphosphatase activity"/>
    <property type="evidence" value="ECO:0007669"/>
    <property type="project" value="InterPro"/>
</dbReference>
<accession>A0A060HUW1</accession>
<proteinExistence type="predicted"/>
<dbReference type="InterPro" id="IPR015797">
    <property type="entry name" value="NUDIX_hydrolase-like_dom_sf"/>
</dbReference>
<keyword evidence="5" id="KW-0460">Magnesium</keyword>
<evidence type="ECO:0000256" key="5">
    <source>
        <dbReference type="ARBA" id="ARBA00022842"/>
    </source>
</evidence>
<evidence type="ECO:0000313" key="9">
    <source>
        <dbReference type="Proteomes" id="UP000027093"/>
    </source>
</evidence>
<feature type="domain" description="Nudix hydrolase" evidence="7">
    <location>
        <begin position="75"/>
        <end position="212"/>
    </location>
</feature>
<evidence type="ECO:0000259" key="7">
    <source>
        <dbReference type="PROSITE" id="PS51462"/>
    </source>
</evidence>
<evidence type="ECO:0000256" key="4">
    <source>
        <dbReference type="ARBA" id="ARBA00022801"/>
    </source>
</evidence>
<keyword evidence="9" id="KW-1185">Reference proteome</keyword>
<dbReference type="GO" id="GO:0046872">
    <property type="term" value="F:metal ion binding"/>
    <property type="evidence" value="ECO:0007669"/>
    <property type="project" value="UniProtKB-KW"/>
</dbReference>
<dbReference type="InterPro" id="IPR045121">
    <property type="entry name" value="CoAse"/>
</dbReference>
<dbReference type="InterPro" id="IPR000086">
    <property type="entry name" value="NUDIX_hydrolase_dom"/>
</dbReference>
<dbReference type="PANTHER" id="PTHR12992">
    <property type="entry name" value="NUDIX HYDROLASE"/>
    <property type="match status" value="1"/>
</dbReference>
<protein>
    <submittedName>
        <fullName evidence="8">NTP pyrophosphohydrolase</fullName>
    </submittedName>
</protein>
<dbReference type="HOGENOM" id="CLU_040940_5_2_2"/>
<name>A0A060HUW1_9ARCH</name>
<organism evidence="8 9">
    <name type="scientific">Nitrososphaera viennensis EN76</name>
    <dbReference type="NCBI Taxonomy" id="926571"/>
    <lineage>
        <taxon>Archaea</taxon>
        <taxon>Nitrososphaerota</taxon>
        <taxon>Nitrososphaeria</taxon>
        <taxon>Nitrososphaerales</taxon>
        <taxon>Nitrososphaeraceae</taxon>
        <taxon>Nitrososphaera</taxon>
    </lineage>
</organism>
<comment type="cofactor">
    <cofactor evidence="1">
        <name>Mn(2+)</name>
        <dbReference type="ChEBI" id="CHEBI:29035"/>
    </cofactor>
</comment>
<gene>
    <name evidence="8" type="ORF">NVIE_025820</name>
</gene>
<dbReference type="AlphaFoldDB" id="A0A060HUW1"/>
<dbReference type="Pfam" id="PF00293">
    <property type="entry name" value="NUDIX"/>
    <property type="match status" value="1"/>
</dbReference>
<dbReference type="CDD" id="cd03426">
    <property type="entry name" value="NUDIX_CoAse_Nudt7"/>
    <property type="match status" value="1"/>
</dbReference>
<dbReference type="PROSITE" id="PS51462">
    <property type="entry name" value="NUDIX"/>
    <property type="match status" value="1"/>
</dbReference>
<dbReference type="SUPFAM" id="SSF55811">
    <property type="entry name" value="Nudix"/>
    <property type="match status" value="1"/>
</dbReference>